<accession>A0A2U3L5P0</accession>
<dbReference type="AlphaFoldDB" id="A0A2U3L5P0"/>
<dbReference type="Proteomes" id="UP000238701">
    <property type="component" value="Unassembled WGS sequence"/>
</dbReference>
<reference evidence="2" key="1">
    <citation type="submission" date="2018-02" db="EMBL/GenBank/DDBJ databases">
        <authorList>
            <person name="Hausmann B."/>
        </authorList>
    </citation>
    <scope>NUCLEOTIDE SEQUENCE [LARGE SCALE GENOMIC DNA]</scope>
    <source>
        <strain evidence="2">Peat soil MAG SbA1</strain>
    </source>
</reference>
<sequence length="121" mass="14113">MRWRYYVNNPLNQSPPPFHDRNYLHIDRIRIIRHNPSHVLGTSIFSPRPNLISVLPYRLFTESTSAPSGIRPRLESGPVWNQCPIFQRRNSHEIPRRWRGRCIPVAAAFTDPTNPSSNLFA</sequence>
<gene>
    <name evidence="1" type="ORF">SBA1_720024</name>
</gene>
<protein>
    <submittedName>
        <fullName evidence="1">Uncharacterized protein</fullName>
    </submittedName>
</protein>
<name>A0A2U3L5P0_9BACT</name>
<dbReference type="EMBL" id="OMOD01000169">
    <property type="protein sequence ID" value="SPF47233.1"/>
    <property type="molecule type" value="Genomic_DNA"/>
</dbReference>
<proteinExistence type="predicted"/>
<evidence type="ECO:0000313" key="2">
    <source>
        <dbReference type="Proteomes" id="UP000238701"/>
    </source>
</evidence>
<organism evidence="1 2">
    <name type="scientific">Candidatus Sulfotelmatobacter kueseliae</name>
    <dbReference type="NCBI Taxonomy" id="2042962"/>
    <lineage>
        <taxon>Bacteria</taxon>
        <taxon>Pseudomonadati</taxon>
        <taxon>Acidobacteriota</taxon>
        <taxon>Terriglobia</taxon>
        <taxon>Terriglobales</taxon>
        <taxon>Candidatus Korobacteraceae</taxon>
        <taxon>Candidatus Sulfotelmatobacter</taxon>
    </lineage>
</organism>
<evidence type="ECO:0000313" key="1">
    <source>
        <dbReference type="EMBL" id="SPF47233.1"/>
    </source>
</evidence>